<keyword evidence="3" id="KW-0479">Metal-binding</keyword>
<dbReference type="FunFam" id="1.10.600.10:FF:000007">
    <property type="entry name" value="Isoprene synthase, chloroplastic"/>
    <property type="match status" value="1"/>
</dbReference>
<dbReference type="Gene3D" id="1.10.600.10">
    <property type="entry name" value="Farnesyl Diphosphate Synthase"/>
    <property type="match status" value="1"/>
</dbReference>
<reference evidence="11" key="1">
    <citation type="journal article" date="2023" name="Proc. Natl. Acad. Sci. U.S.A.">
        <title>Genomic and structural basis for evolution of tropane alkaloid biosynthesis.</title>
        <authorList>
            <person name="Wanga Y.-J."/>
            <person name="Taina T."/>
            <person name="Yua J.-Y."/>
            <person name="Lia J."/>
            <person name="Xua B."/>
            <person name="Chenc J."/>
            <person name="D'Auriad J.C."/>
            <person name="Huanga J.-P."/>
            <person name="Huanga S.-X."/>
        </authorList>
    </citation>
    <scope>NUCLEOTIDE SEQUENCE [LARGE SCALE GENOMIC DNA]</scope>
    <source>
        <strain evidence="11">cv. KIB-2019</strain>
    </source>
</reference>
<feature type="domain" description="Terpene synthase N-terminal" evidence="8">
    <location>
        <begin position="23"/>
        <end position="200"/>
    </location>
</feature>
<keyword evidence="11" id="KW-1185">Reference proteome</keyword>
<gene>
    <name evidence="10" type="ORF">K7X08_033161</name>
</gene>
<dbReference type="EMBL" id="JAJAGQ010000011">
    <property type="protein sequence ID" value="KAJ8549454.1"/>
    <property type="molecule type" value="Genomic_DNA"/>
</dbReference>
<evidence type="ECO:0000256" key="2">
    <source>
        <dbReference type="ARBA" id="ARBA00004721"/>
    </source>
</evidence>
<dbReference type="SFLD" id="SFLDS00005">
    <property type="entry name" value="Isoprenoid_Synthase_Type_I"/>
    <property type="match status" value="1"/>
</dbReference>
<dbReference type="InterPro" id="IPR008949">
    <property type="entry name" value="Isoprenoid_synthase_dom_sf"/>
</dbReference>
<dbReference type="GO" id="GO:0034003">
    <property type="term" value="F:vetispiradiene synthase activity"/>
    <property type="evidence" value="ECO:0007669"/>
    <property type="project" value="UniProtKB-EC"/>
</dbReference>
<evidence type="ECO:0000256" key="1">
    <source>
        <dbReference type="ARBA" id="ARBA00001946"/>
    </source>
</evidence>
<comment type="catalytic activity">
    <reaction evidence="4">
        <text>(2E,6E)-farnesyl diphosphate = (-)-vetispiradiene + diphosphate</text>
        <dbReference type="Rhea" id="RHEA:10340"/>
        <dbReference type="ChEBI" id="CHEBI:33019"/>
        <dbReference type="ChEBI" id="CHEBI:46971"/>
        <dbReference type="ChEBI" id="CHEBI:175763"/>
        <dbReference type="EC" id="4.2.3.21"/>
    </reaction>
</comment>
<evidence type="ECO:0000259" key="9">
    <source>
        <dbReference type="Pfam" id="PF03936"/>
    </source>
</evidence>
<dbReference type="InterPro" id="IPR036965">
    <property type="entry name" value="Terpene_synth_N_sf"/>
</dbReference>
<protein>
    <recommendedName>
        <fullName evidence="6">vetispiradiene synthase</fullName>
        <ecNumber evidence="6">4.2.3.21</ecNumber>
    </recommendedName>
</protein>
<dbReference type="SUPFAM" id="SSF48576">
    <property type="entry name" value="Terpenoid synthases"/>
    <property type="match status" value="1"/>
</dbReference>
<evidence type="ECO:0000256" key="4">
    <source>
        <dbReference type="ARBA" id="ARBA00053018"/>
    </source>
</evidence>
<dbReference type="PANTHER" id="PTHR31225:SF209">
    <property type="entry name" value="TERPENE SYNTHASE 17"/>
    <property type="match status" value="1"/>
</dbReference>
<accession>A0A9Q1M627</accession>
<dbReference type="GO" id="GO:0016102">
    <property type="term" value="P:diterpenoid biosynthetic process"/>
    <property type="evidence" value="ECO:0007669"/>
    <property type="project" value="InterPro"/>
</dbReference>
<evidence type="ECO:0000313" key="11">
    <source>
        <dbReference type="Proteomes" id="UP001152561"/>
    </source>
</evidence>
<dbReference type="Gene3D" id="1.50.10.130">
    <property type="entry name" value="Terpene synthase, N-terminal domain"/>
    <property type="match status" value="1"/>
</dbReference>
<evidence type="ECO:0000256" key="6">
    <source>
        <dbReference type="ARBA" id="ARBA00066660"/>
    </source>
</evidence>
<evidence type="ECO:0000256" key="5">
    <source>
        <dbReference type="ARBA" id="ARBA00056992"/>
    </source>
</evidence>
<keyword evidence="7" id="KW-0175">Coiled coil</keyword>
<dbReference type="CDD" id="cd00684">
    <property type="entry name" value="Terpene_cyclase_plant_C1"/>
    <property type="match status" value="1"/>
</dbReference>
<sequence>MELCTQTVAAEVTRRSANHHPTVWGDHFLAYADLLGANELEEKQHEDLKEELRKMLLKAPSKSLQKIELINTIQRLGVDYHFGREIEDSLSYLYNSYEEWIGQFDGSDNLHAIALSFRLLRQQGYYVSSDAFRKFTDNQGNFNEALVSDVQGMLSLYEAAQFRVHGEQILDEALNFTTIQLKLSLPKLSNSLAQQVSSALKFPIRDGVLRVETRKYISFYQENERNEVLLSFAKMDFNILQRLHKKELCDITRWWKELDIVKTVPYARDRVVELYFWSLGVYFEPQYCIARKILTKVLCFCSIMDDTYDTYGTLEELTLLTEAIERWNIDSSEQLPPYMKIIYRALLDVYNKIEKELANENKSFLVNYSITEMKKLSRAYFQEAKWYHGKKVPTVEQYMKNGNPSSTYQLLATTSWLGMGEVATKDAFDWIATEPPILVASCIIARLINDIVSHEIEQERGDAATGIECYVNEFGVTKEEARAEMRKIVENCWKDLNQDYLKQTLVIPRVLLMVVFNLTRVAEFIYKDEDAYSFSKNNLKDVISMVLVDPIIA</sequence>
<dbReference type="AlphaFoldDB" id="A0A9Q1M627"/>
<feature type="domain" description="Terpene synthase metal-binding" evidence="9">
    <location>
        <begin position="256"/>
        <end position="495"/>
    </location>
</feature>
<dbReference type="FunFam" id="1.50.10.130:FF:000001">
    <property type="entry name" value="Isoprene synthase, chloroplastic"/>
    <property type="match status" value="1"/>
</dbReference>
<dbReference type="GO" id="GO:0000287">
    <property type="term" value="F:magnesium ion binding"/>
    <property type="evidence" value="ECO:0007669"/>
    <property type="project" value="InterPro"/>
</dbReference>
<dbReference type="InterPro" id="IPR001906">
    <property type="entry name" value="Terpene_synth_N"/>
</dbReference>
<organism evidence="10 11">
    <name type="scientific">Anisodus acutangulus</name>
    <dbReference type="NCBI Taxonomy" id="402998"/>
    <lineage>
        <taxon>Eukaryota</taxon>
        <taxon>Viridiplantae</taxon>
        <taxon>Streptophyta</taxon>
        <taxon>Embryophyta</taxon>
        <taxon>Tracheophyta</taxon>
        <taxon>Spermatophyta</taxon>
        <taxon>Magnoliopsida</taxon>
        <taxon>eudicotyledons</taxon>
        <taxon>Gunneridae</taxon>
        <taxon>Pentapetalae</taxon>
        <taxon>asterids</taxon>
        <taxon>lamiids</taxon>
        <taxon>Solanales</taxon>
        <taxon>Solanaceae</taxon>
        <taxon>Solanoideae</taxon>
        <taxon>Hyoscyameae</taxon>
        <taxon>Anisodus</taxon>
    </lineage>
</organism>
<dbReference type="InterPro" id="IPR034741">
    <property type="entry name" value="Terpene_cyclase-like_1_C"/>
</dbReference>
<evidence type="ECO:0000256" key="3">
    <source>
        <dbReference type="ARBA" id="ARBA00022723"/>
    </source>
</evidence>
<dbReference type="Proteomes" id="UP001152561">
    <property type="component" value="Unassembled WGS sequence"/>
</dbReference>
<dbReference type="PANTHER" id="PTHR31225">
    <property type="entry name" value="OS04G0344100 PROTEIN-RELATED"/>
    <property type="match status" value="1"/>
</dbReference>
<dbReference type="SUPFAM" id="SSF48239">
    <property type="entry name" value="Terpenoid cyclases/Protein prenyltransferases"/>
    <property type="match status" value="1"/>
</dbReference>
<proteinExistence type="predicted"/>
<dbReference type="OrthoDB" id="1265640at2759"/>
<comment type="caution">
    <text evidence="10">The sequence shown here is derived from an EMBL/GenBank/DDBJ whole genome shotgun (WGS) entry which is preliminary data.</text>
</comment>
<dbReference type="InterPro" id="IPR050148">
    <property type="entry name" value="Terpene_synthase-like"/>
</dbReference>
<evidence type="ECO:0000313" key="10">
    <source>
        <dbReference type="EMBL" id="KAJ8549454.1"/>
    </source>
</evidence>
<dbReference type="Pfam" id="PF01397">
    <property type="entry name" value="Terpene_synth"/>
    <property type="match status" value="1"/>
</dbReference>
<dbReference type="SFLD" id="SFLDG01019">
    <property type="entry name" value="Terpene_Cyclase_Like_1_C_Termi"/>
    <property type="match status" value="1"/>
</dbReference>
<dbReference type="Pfam" id="PF03936">
    <property type="entry name" value="Terpene_synth_C"/>
    <property type="match status" value="1"/>
</dbReference>
<comment type="pathway">
    <text evidence="2">Secondary metabolite biosynthesis; terpenoid biosynthesis.</text>
</comment>
<evidence type="ECO:0000259" key="8">
    <source>
        <dbReference type="Pfam" id="PF01397"/>
    </source>
</evidence>
<evidence type="ECO:0000256" key="7">
    <source>
        <dbReference type="SAM" id="Coils"/>
    </source>
</evidence>
<feature type="coiled-coil region" evidence="7">
    <location>
        <begin position="31"/>
        <end position="58"/>
    </location>
</feature>
<comment type="cofactor">
    <cofactor evidence="1">
        <name>Mg(2+)</name>
        <dbReference type="ChEBI" id="CHEBI:18420"/>
    </cofactor>
</comment>
<name>A0A9Q1M627_9SOLA</name>
<dbReference type="InterPro" id="IPR044814">
    <property type="entry name" value="Terpene_cyclase_plant_C1"/>
</dbReference>
<comment type="function">
    <text evidence="5">Sesquiterpene synthase that catalyzes the formation of vetispiradiene from trans,trans-farnesyl diphosphate. The initial internal cyclization produces the monocyclic intermediate germacrene A.</text>
</comment>
<dbReference type="EC" id="4.2.3.21" evidence="6"/>
<dbReference type="InterPro" id="IPR005630">
    <property type="entry name" value="Terpene_synthase_metal-bd"/>
</dbReference>
<dbReference type="InterPro" id="IPR008930">
    <property type="entry name" value="Terpenoid_cyclase/PrenylTrfase"/>
</dbReference>